<accession>A0A1E7ENA9</accession>
<evidence type="ECO:0000313" key="4">
    <source>
        <dbReference type="EMBL" id="OEU07449.1"/>
    </source>
</evidence>
<keyword evidence="1" id="KW-0547">Nucleotide-binding</keyword>
<dbReference type="Pfam" id="PF00501">
    <property type="entry name" value="AMP-binding"/>
    <property type="match status" value="1"/>
</dbReference>
<sequence length="668" mass="74331">MIDSQPSPNFARFLNKEFIEFKTLHELQEVACNAYSENPLYGTYNEARGQYEYMKYEDFGRKVQECRAVLKNLGVEQYDKIGIISNNSPEWAMLAAAAYSLNTTLVPLYEAQNPSDWTYILNDSSASVVFCSTRNIFDRFTKEVLPMTPQVHSTLCFDAKDDEEYGYQTVLGRIHGYTLVEQRTPPCEEDLANLIYTSGTTGLPKGVELTHSNVVSNVKGGRSMSKNPYDLLDESSRTLAFLPWAHSYGQTVELWMGMAFGASCGICRGVPFLLEDLQLVKPTVLFAVPTLYKKIYDGVQNKMKSGHYVQDTLLTNAIQIGSKNAQFQRGERVPLGYVDQIKFDLLDKIVISKIRDRFGGQLRYGCVAGAACSPKVLLFMDAIGISVLEGYGLTETSPIITLNSPGRRSIGSVGKSIPGVTVYIVDKDGNELPPGEEGEICCVGPNVMRGYHKNPEATKEVITTAPDGKSRMFHTGDMGKMDLDGWVSVTGRIKEQYKLENGKYIVPAPVENALGMSRFICQVVLVGANRPYNIALIVPEWDAIRQEFDLKDDIPDIQIVNDERVTNLIDNEILESCKSLKKFEIPKDWAFVAPFTAANNMITPKMSLRKHKIEEAYDDLISNLYGDTLAIFVAASSSSSMLLESESSSSYLIISFPLDSELFGYSSS</sequence>
<dbReference type="Proteomes" id="UP000095751">
    <property type="component" value="Unassembled WGS sequence"/>
</dbReference>
<dbReference type="InterPro" id="IPR042099">
    <property type="entry name" value="ANL_N_sf"/>
</dbReference>
<gene>
    <name evidence="4" type="ORF">FRACYDRAFT_229452</name>
</gene>
<dbReference type="PANTHER" id="PTHR43272:SF33">
    <property type="entry name" value="AMP-BINDING DOMAIN-CONTAINING PROTEIN-RELATED"/>
    <property type="match status" value="1"/>
</dbReference>
<evidence type="ECO:0000313" key="5">
    <source>
        <dbReference type="Proteomes" id="UP000095751"/>
    </source>
</evidence>
<dbReference type="InterPro" id="IPR020845">
    <property type="entry name" value="AMP-binding_CS"/>
</dbReference>
<dbReference type="GO" id="GO:0004467">
    <property type="term" value="F:long-chain fatty acid-CoA ligase activity"/>
    <property type="evidence" value="ECO:0007669"/>
    <property type="project" value="TreeGrafter"/>
</dbReference>
<keyword evidence="2" id="KW-0067">ATP-binding</keyword>
<keyword evidence="5" id="KW-1185">Reference proteome</keyword>
<dbReference type="KEGG" id="fcy:FRACYDRAFT_229452"/>
<dbReference type="OrthoDB" id="1700726at2759"/>
<dbReference type="GO" id="GO:0016020">
    <property type="term" value="C:membrane"/>
    <property type="evidence" value="ECO:0007669"/>
    <property type="project" value="TreeGrafter"/>
</dbReference>
<reference evidence="4 5" key="1">
    <citation type="submission" date="2016-09" db="EMBL/GenBank/DDBJ databases">
        <title>Extensive genetic diversity and differential bi-allelic expression allows diatom success in the polar Southern Ocean.</title>
        <authorList>
            <consortium name="DOE Joint Genome Institute"/>
            <person name="Mock T."/>
            <person name="Otillar R.P."/>
            <person name="Strauss J."/>
            <person name="Dupont C."/>
            <person name="Frickenhaus S."/>
            <person name="Maumus F."/>
            <person name="Mcmullan M."/>
            <person name="Sanges R."/>
            <person name="Schmutz J."/>
            <person name="Toseland A."/>
            <person name="Valas R."/>
            <person name="Veluchamy A."/>
            <person name="Ward B.J."/>
            <person name="Allen A."/>
            <person name="Barry K."/>
            <person name="Falciatore A."/>
            <person name="Ferrante M."/>
            <person name="Fortunato A.E."/>
            <person name="Gloeckner G."/>
            <person name="Gruber A."/>
            <person name="Hipkin R."/>
            <person name="Janech M."/>
            <person name="Kroth P."/>
            <person name="Leese F."/>
            <person name="Lindquist E."/>
            <person name="Lyon B.R."/>
            <person name="Martin J."/>
            <person name="Mayer C."/>
            <person name="Parker M."/>
            <person name="Quesneville H."/>
            <person name="Raymond J."/>
            <person name="Uhlig C."/>
            <person name="Valentin K.U."/>
            <person name="Worden A.Z."/>
            <person name="Armbrust E.V."/>
            <person name="Bowler C."/>
            <person name="Green B."/>
            <person name="Moulton V."/>
            <person name="Van Oosterhout C."/>
            <person name="Grigoriev I."/>
        </authorList>
    </citation>
    <scope>NUCLEOTIDE SEQUENCE [LARGE SCALE GENOMIC DNA]</scope>
    <source>
        <strain evidence="4 5">CCMP1102</strain>
    </source>
</reference>
<dbReference type="PANTHER" id="PTHR43272">
    <property type="entry name" value="LONG-CHAIN-FATTY-ACID--COA LIGASE"/>
    <property type="match status" value="1"/>
</dbReference>
<organism evidence="4 5">
    <name type="scientific">Fragilariopsis cylindrus CCMP1102</name>
    <dbReference type="NCBI Taxonomy" id="635003"/>
    <lineage>
        <taxon>Eukaryota</taxon>
        <taxon>Sar</taxon>
        <taxon>Stramenopiles</taxon>
        <taxon>Ochrophyta</taxon>
        <taxon>Bacillariophyta</taxon>
        <taxon>Bacillariophyceae</taxon>
        <taxon>Bacillariophycidae</taxon>
        <taxon>Bacillariales</taxon>
        <taxon>Bacillariaceae</taxon>
        <taxon>Fragilariopsis</taxon>
    </lineage>
</organism>
<dbReference type="Pfam" id="PF23562">
    <property type="entry name" value="AMP-binding_C_3"/>
    <property type="match status" value="1"/>
</dbReference>
<name>A0A1E7ENA9_9STRA</name>
<dbReference type="EMBL" id="KV784385">
    <property type="protein sequence ID" value="OEU07449.1"/>
    <property type="molecule type" value="Genomic_DNA"/>
</dbReference>
<dbReference type="GO" id="GO:0005524">
    <property type="term" value="F:ATP binding"/>
    <property type="evidence" value="ECO:0007669"/>
    <property type="project" value="UniProtKB-KW"/>
</dbReference>
<dbReference type="InParanoid" id="A0A1E7ENA9"/>
<dbReference type="PROSITE" id="PS00455">
    <property type="entry name" value="AMP_BINDING"/>
    <property type="match status" value="1"/>
</dbReference>
<proteinExistence type="predicted"/>
<protein>
    <submittedName>
        <fullName evidence="4">Long chain acyl-CoA synthetase</fullName>
    </submittedName>
</protein>
<dbReference type="InterPro" id="IPR000873">
    <property type="entry name" value="AMP-dep_synth/lig_dom"/>
</dbReference>
<evidence type="ECO:0000259" key="3">
    <source>
        <dbReference type="Pfam" id="PF00501"/>
    </source>
</evidence>
<dbReference type="AlphaFoldDB" id="A0A1E7ENA9"/>
<feature type="domain" description="AMP-dependent synthetase/ligase" evidence="3">
    <location>
        <begin position="49"/>
        <end position="452"/>
    </location>
</feature>
<evidence type="ECO:0000256" key="1">
    <source>
        <dbReference type="ARBA" id="ARBA00022741"/>
    </source>
</evidence>
<evidence type="ECO:0000256" key="2">
    <source>
        <dbReference type="ARBA" id="ARBA00022840"/>
    </source>
</evidence>
<dbReference type="Gene3D" id="3.40.50.12780">
    <property type="entry name" value="N-terminal domain of ligase-like"/>
    <property type="match status" value="1"/>
</dbReference>
<dbReference type="SUPFAM" id="SSF56801">
    <property type="entry name" value="Acetyl-CoA synthetase-like"/>
    <property type="match status" value="1"/>
</dbReference>